<dbReference type="EMBL" id="JBHSPC010000056">
    <property type="protein sequence ID" value="MFC5672268.1"/>
    <property type="molecule type" value="Genomic_DNA"/>
</dbReference>
<feature type="compositionally biased region" description="Acidic residues" evidence="1">
    <location>
        <begin position="290"/>
        <end position="381"/>
    </location>
</feature>
<dbReference type="RefSeq" id="WP_381213831.1">
    <property type="nucleotide sequence ID" value="NZ_JBHSPC010000056.1"/>
</dbReference>
<dbReference type="Pfam" id="PF03364">
    <property type="entry name" value="Polyketide_cyc"/>
    <property type="match status" value="1"/>
</dbReference>
<dbReference type="PANTHER" id="PTHR33824">
    <property type="entry name" value="POLYKETIDE CYCLASE/DEHYDRASE AND LIPID TRANSPORT SUPERFAMILY PROTEIN"/>
    <property type="match status" value="1"/>
</dbReference>
<evidence type="ECO:0000259" key="2">
    <source>
        <dbReference type="Pfam" id="PF03364"/>
    </source>
</evidence>
<feature type="region of interest" description="Disordered" evidence="1">
    <location>
        <begin position="276"/>
        <end position="388"/>
    </location>
</feature>
<dbReference type="CDD" id="cd07817">
    <property type="entry name" value="SRPBCC_8"/>
    <property type="match status" value="1"/>
</dbReference>
<keyword evidence="4" id="KW-1185">Reference proteome</keyword>
<organism evidence="3 4">
    <name type="scientific">Streptomyces incanus</name>
    <dbReference type="NCBI Taxonomy" id="887453"/>
    <lineage>
        <taxon>Bacteria</taxon>
        <taxon>Bacillati</taxon>
        <taxon>Actinomycetota</taxon>
        <taxon>Actinomycetes</taxon>
        <taxon>Kitasatosporales</taxon>
        <taxon>Streptomycetaceae</taxon>
        <taxon>Streptomyces</taxon>
    </lineage>
</organism>
<feature type="domain" description="Coenzyme Q-binding protein COQ10 START" evidence="2">
    <location>
        <begin position="138"/>
        <end position="259"/>
    </location>
</feature>
<evidence type="ECO:0000313" key="4">
    <source>
        <dbReference type="Proteomes" id="UP001596183"/>
    </source>
</evidence>
<comment type="caution">
    <text evidence="3">The sequence shown here is derived from an EMBL/GenBank/DDBJ whole genome shotgun (WGS) entry which is preliminary data.</text>
</comment>
<name>A0ABW0XP39_9ACTN</name>
<dbReference type="InterPro" id="IPR023393">
    <property type="entry name" value="START-like_dom_sf"/>
</dbReference>
<dbReference type="Proteomes" id="UP001596183">
    <property type="component" value="Unassembled WGS sequence"/>
</dbReference>
<feature type="compositionally biased region" description="Polar residues" evidence="1">
    <location>
        <begin position="1"/>
        <end position="10"/>
    </location>
</feature>
<dbReference type="SUPFAM" id="SSF55961">
    <property type="entry name" value="Bet v1-like"/>
    <property type="match status" value="1"/>
</dbReference>
<dbReference type="PANTHER" id="PTHR33824:SF7">
    <property type="entry name" value="POLYKETIDE CYCLASE_DEHYDRASE AND LIPID TRANSPORT SUPERFAMILY PROTEIN"/>
    <property type="match status" value="1"/>
</dbReference>
<dbReference type="InterPro" id="IPR047137">
    <property type="entry name" value="ORF3"/>
</dbReference>
<evidence type="ECO:0000313" key="3">
    <source>
        <dbReference type="EMBL" id="MFC5672268.1"/>
    </source>
</evidence>
<sequence length="388" mass="42568">MAGTLGSATSAVREGTTKNPLADVAHSEAADRLKAELQDYLAAQATRMLTGVGRKLGETTGKLTDIAEGNSPGFAKLALDGGRKLAEGKSPLRSAVELGASRIKDNVKGAFKGLMGGKGKGKRSAGKKPTVIIEHIDVGVPLRTAYDQWTQYQDFSTFAKGVKSAGKGDDTTSDWQLKVFWSNRSWKAKTTEQLPDYRIVWSSEGAKGTTKGVVSFHRLADNLTRVLLVIEYYPAGLFEKTGNIWRAQGRRARLDLKNFARFITFKGEAEDGWRGEIQDGEVVRSHEDAVAEEEDEASRDEDEAAGEGEADEELEDGEEEPEDGEEEPEAEYEDDTYEEADEAAEDGEPAEDAYEDEDEEPAEDAYEDEEEEGEPEYEPEYAEGGSRR</sequence>
<dbReference type="InterPro" id="IPR005031">
    <property type="entry name" value="COQ10_START"/>
</dbReference>
<gene>
    <name evidence="3" type="ORF">ACFP2V_19740</name>
</gene>
<feature type="region of interest" description="Disordered" evidence="1">
    <location>
        <begin position="1"/>
        <end position="24"/>
    </location>
</feature>
<protein>
    <submittedName>
        <fullName evidence="3">SRPBCC family protein</fullName>
    </submittedName>
</protein>
<evidence type="ECO:0000256" key="1">
    <source>
        <dbReference type="SAM" id="MobiDB-lite"/>
    </source>
</evidence>
<dbReference type="Gene3D" id="3.30.530.20">
    <property type="match status" value="1"/>
</dbReference>
<feature type="compositionally biased region" description="Basic and acidic residues" evidence="1">
    <location>
        <begin position="276"/>
        <end position="289"/>
    </location>
</feature>
<proteinExistence type="predicted"/>
<accession>A0ABW0XP39</accession>
<reference evidence="4" key="1">
    <citation type="journal article" date="2019" name="Int. J. Syst. Evol. Microbiol.">
        <title>The Global Catalogue of Microorganisms (GCM) 10K type strain sequencing project: providing services to taxonomists for standard genome sequencing and annotation.</title>
        <authorList>
            <consortium name="The Broad Institute Genomics Platform"/>
            <consortium name="The Broad Institute Genome Sequencing Center for Infectious Disease"/>
            <person name="Wu L."/>
            <person name="Ma J."/>
        </authorList>
    </citation>
    <scope>NUCLEOTIDE SEQUENCE [LARGE SCALE GENOMIC DNA]</scope>
    <source>
        <strain evidence="4">JCM 13852</strain>
    </source>
</reference>